<proteinExistence type="predicted"/>
<dbReference type="Pfam" id="PF01844">
    <property type="entry name" value="HNH"/>
    <property type="match status" value="1"/>
</dbReference>
<keyword evidence="2" id="KW-0540">Nuclease</keyword>
<dbReference type="EMBL" id="FNFD01000020">
    <property type="protein sequence ID" value="SDL39901.1"/>
    <property type="molecule type" value="Genomic_DNA"/>
</dbReference>
<dbReference type="AlphaFoldDB" id="A0A1G9JR46"/>
<keyword evidence="2" id="KW-0255">Endonuclease</keyword>
<name>A0A1G9JR46_9PSED</name>
<reference evidence="2 3" key="1">
    <citation type="submission" date="2016-10" db="EMBL/GenBank/DDBJ databases">
        <authorList>
            <person name="de Groot N.N."/>
        </authorList>
    </citation>
    <scope>NUCLEOTIDE SEQUENCE [LARGE SCALE GENOMIC DNA]</scope>
    <source>
        <strain evidence="2 3">JCM 21544</strain>
    </source>
</reference>
<keyword evidence="2" id="KW-0378">Hydrolase</keyword>
<organism evidence="2 3">
    <name type="scientific">Pseudomonas indica</name>
    <dbReference type="NCBI Taxonomy" id="137658"/>
    <lineage>
        <taxon>Bacteria</taxon>
        <taxon>Pseudomonadati</taxon>
        <taxon>Pseudomonadota</taxon>
        <taxon>Gammaproteobacteria</taxon>
        <taxon>Pseudomonadales</taxon>
        <taxon>Pseudomonadaceae</taxon>
        <taxon>Pseudomonas</taxon>
    </lineage>
</organism>
<dbReference type="Proteomes" id="UP000198706">
    <property type="component" value="Unassembled WGS sequence"/>
</dbReference>
<protein>
    <submittedName>
        <fullName evidence="2">HNH endonuclease</fullName>
    </submittedName>
</protein>
<feature type="domain" description="HNH" evidence="1">
    <location>
        <begin position="48"/>
        <end position="83"/>
    </location>
</feature>
<dbReference type="GO" id="GO:0003676">
    <property type="term" value="F:nucleic acid binding"/>
    <property type="evidence" value="ECO:0007669"/>
    <property type="project" value="InterPro"/>
</dbReference>
<dbReference type="Gene3D" id="1.10.30.50">
    <property type="match status" value="1"/>
</dbReference>
<sequence length="129" mass="15243">MPRLLTLSRLNAYLRQNGRCFYCGASMWLESPETFAREHDIPIERTGRFRCTAEHLQARSEGGGDEPANIVAACTFCNHNRHGRKRPMRPEPYKRFVTARLRRRRWHQEWVFERPVLLGLEDCLEDEAE</sequence>
<dbReference type="RefSeq" id="WP_084335604.1">
    <property type="nucleotide sequence ID" value="NZ_CBKZNZ010000210.1"/>
</dbReference>
<dbReference type="GO" id="GO:0008270">
    <property type="term" value="F:zinc ion binding"/>
    <property type="evidence" value="ECO:0007669"/>
    <property type="project" value="InterPro"/>
</dbReference>
<dbReference type="OrthoDB" id="9802901at2"/>
<dbReference type="GO" id="GO:0004519">
    <property type="term" value="F:endonuclease activity"/>
    <property type="evidence" value="ECO:0007669"/>
    <property type="project" value="UniProtKB-KW"/>
</dbReference>
<evidence type="ECO:0000313" key="2">
    <source>
        <dbReference type="EMBL" id="SDL39901.1"/>
    </source>
</evidence>
<dbReference type="STRING" id="137658.SAMN05216186_12020"/>
<dbReference type="InterPro" id="IPR002711">
    <property type="entry name" value="HNH"/>
</dbReference>
<evidence type="ECO:0000259" key="1">
    <source>
        <dbReference type="Pfam" id="PF01844"/>
    </source>
</evidence>
<gene>
    <name evidence="2" type="ORF">SAMN05216186_12020</name>
</gene>
<accession>A0A1G9JR46</accession>
<keyword evidence="3" id="KW-1185">Reference proteome</keyword>
<evidence type="ECO:0000313" key="3">
    <source>
        <dbReference type="Proteomes" id="UP000198706"/>
    </source>
</evidence>